<dbReference type="OrthoDB" id="5597089at2"/>
<dbReference type="EMBL" id="ARZY01000001">
    <property type="protein sequence ID" value="EWH12327.1"/>
    <property type="molecule type" value="Genomic_DNA"/>
</dbReference>
<name>W7QTG4_9ALTE</name>
<proteinExistence type="predicted"/>
<protein>
    <recommendedName>
        <fullName evidence="3">DUF3549 domain-containing protein</fullName>
    </recommendedName>
</protein>
<evidence type="ECO:0008006" key="3">
    <source>
        <dbReference type="Google" id="ProtNLM"/>
    </source>
</evidence>
<dbReference type="Proteomes" id="UP000019276">
    <property type="component" value="Unassembled WGS sequence"/>
</dbReference>
<reference evidence="1 2" key="1">
    <citation type="journal article" date="2014" name="Genome Announc.">
        <title>Draft Genome Sequence of the Agar-Degrading Bacterium Catenovulum sp. Strain DS-2, Isolated from Intestines of Haliotis diversicolor.</title>
        <authorList>
            <person name="Shan D."/>
            <person name="Li X."/>
            <person name="Gu Z."/>
            <person name="Wei G."/>
            <person name="Gao Z."/>
            <person name="Shao Z."/>
        </authorList>
    </citation>
    <scope>NUCLEOTIDE SEQUENCE [LARGE SCALE GENOMIC DNA]</scope>
    <source>
        <strain evidence="1 2">DS-2</strain>
    </source>
</reference>
<keyword evidence="2" id="KW-1185">Reference proteome</keyword>
<comment type="caution">
    <text evidence="1">The sequence shown here is derived from an EMBL/GenBank/DDBJ whole genome shotgun (WGS) entry which is preliminary data.</text>
</comment>
<sequence length="344" mass="39439">MQNISTLYQLVQYAGCDYCVFDVGRRVIDIDKTTFEQFEDGQQAYPYPIQSQAKFALVYWPIGQTDNPYIWFLNLPLDEESQVIPGSRNHFVAIIQEALGNDFAQQTDEQQQLPDNPYIKLPEQTKVAIVNARIKDKFNRSYSELAQACLDYLDQSDKAQWRNLTVQGWADILVQKDPKVHKLLQNEFWQLPDELQNQLIPILEHCELPKVLVNKSIRYLENENSEEKQLAILRVLAGYCDQTSVQTWLTKQVSTDKPAEDILNLLLIVGARCWVSLKDPLLLSVYLEKIADLPANNFEALFRDAIALPSLRRPILALMQNPNALPKTRIAVSNMIKASYGTTH</sequence>
<evidence type="ECO:0000313" key="2">
    <source>
        <dbReference type="Proteomes" id="UP000019276"/>
    </source>
</evidence>
<organism evidence="1 2">
    <name type="scientific">Catenovulum agarivorans DS-2</name>
    <dbReference type="NCBI Taxonomy" id="1328313"/>
    <lineage>
        <taxon>Bacteria</taxon>
        <taxon>Pseudomonadati</taxon>
        <taxon>Pseudomonadota</taxon>
        <taxon>Gammaproteobacteria</taxon>
        <taxon>Alteromonadales</taxon>
        <taxon>Alteromonadaceae</taxon>
        <taxon>Catenovulum</taxon>
    </lineage>
</organism>
<dbReference type="RefSeq" id="WP_035012789.1">
    <property type="nucleotide sequence ID" value="NZ_ARZY01000001.1"/>
</dbReference>
<accession>W7QTG4</accession>
<dbReference type="AlphaFoldDB" id="W7QTG4"/>
<dbReference type="eggNOG" id="ENOG502Z9WC">
    <property type="taxonomic scope" value="Bacteria"/>
</dbReference>
<dbReference type="InterPro" id="IPR021936">
    <property type="entry name" value="DUF3549"/>
</dbReference>
<dbReference type="STRING" id="1328313.DS2_01360"/>
<evidence type="ECO:0000313" key="1">
    <source>
        <dbReference type="EMBL" id="EWH12327.1"/>
    </source>
</evidence>
<dbReference type="Pfam" id="PF12069">
    <property type="entry name" value="DUF3549"/>
    <property type="match status" value="1"/>
</dbReference>
<gene>
    <name evidence="1" type="ORF">DS2_01360</name>
</gene>